<protein>
    <recommendedName>
        <fullName evidence="3 11">Chromatin-remodeling ATPase INO80</fullName>
        <ecNumber evidence="11">3.6.4.-</ecNumber>
    </recommendedName>
</protein>
<dbReference type="EC" id="3.6.4.-" evidence="11"/>
<keyword evidence="18" id="KW-1185">Reference proteome</keyword>
<keyword evidence="10" id="KW-0539">Nucleus</keyword>
<evidence type="ECO:0000256" key="6">
    <source>
        <dbReference type="ARBA" id="ARBA00022801"/>
    </source>
</evidence>
<dbReference type="SMART" id="SM00490">
    <property type="entry name" value="HELICc"/>
    <property type="match status" value="1"/>
</dbReference>
<dbReference type="FunFam" id="3.40.50.300:FF:003788">
    <property type="entry name" value="INO80 complex subunit"/>
    <property type="match status" value="1"/>
</dbReference>
<dbReference type="InterPro" id="IPR038718">
    <property type="entry name" value="SNF2-like_sf"/>
</dbReference>
<feature type="compositionally biased region" description="Polar residues" evidence="13">
    <location>
        <begin position="1271"/>
        <end position="1292"/>
    </location>
</feature>
<evidence type="ECO:0000256" key="1">
    <source>
        <dbReference type="ARBA" id="ARBA00004123"/>
    </source>
</evidence>
<dbReference type="Pfam" id="PF13892">
    <property type="entry name" value="DBINO"/>
    <property type="match status" value="1"/>
</dbReference>
<comment type="similarity">
    <text evidence="2 11">Belongs to the SNF2/RAD54 helicase family.</text>
</comment>
<dbReference type="PROSITE" id="PS51413">
    <property type="entry name" value="DBINO"/>
    <property type="match status" value="1"/>
</dbReference>
<feature type="domain" description="Helicase ATP-binding" evidence="14">
    <location>
        <begin position="464"/>
        <end position="635"/>
    </location>
</feature>
<dbReference type="GO" id="GO:0006351">
    <property type="term" value="P:DNA-templated transcription"/>
    <property type="evidence" value="ECO:0007669"/>
    <property type="project" value="InterPro"/>
</dbReference>
<keyword evidence="9 11" id="KW-0234">DNA repair</keyword>
<feature type="region of interest" description="Disordered" evidence="13">
    <location>
        <begin position="155"/>
        <end position="175"/>
    </location>
</feature>
<keyword evidence="4" id="KW-0547">Nucleotide-binding</keyword>
<dbReference type="GO" id="GO:0140658">
    <property type="term" value="F:ATP-dependent chromatin remodeler activity"/>
    <property type="evidence" value="ECO:0007669"/>
    <property type="project" value="InterPro"/>
</dbReference>
<dbReference type="PROSITE" id="PS51194">
    <property type="entry name" value="HELICASE_CTER"/>
    <property type="match status" value="1"/>
</dbReference>
<dbReference type="GO" id="GO:0060255">
    <property type="term" value="P:regulation of macromolecule metabolic process"/>
    <property type="evidence" value="ECO:0007669"/>
    <property type="project" value="UniProtKB-ARBA"/>
</dbReference>
<dbReference type="PROSITE" id="PS51192">
    <property type="entry name" value="HELICASE_ATP_BIND_1"/>
    <property type="match status" value="1"/>
</dbReference>
<dbReference type="Proteomes" id="UP000472277">
    <property type="component" value="Chromosome 1"/>
</dbReference>
<comment type="subcellular location">
    <subcellularLocation>
        <location evidence="1 11">Nucleus</location>
    </subcellularLocation>
</comment>
<name>A0A673XJ58_SALTR</name>
<feature type="compositionally biased region" description="Basic residues" evidence="13">
    <location>
        <begin position="155"/>
        <end position="167"/>
    </location>
</feature>
<dbReference type="InterPro" id="IPR050520">
    <property type="entry name" value="INO80/SWR1_helicase"/>
</dbReference>
<dbReference type="Gene3D" id="3.40.50.10810">
    <property type="entry name" value="Tandem AAA-ATPase domain"/>
    <property type="match status" value="1"/>
</dbReference>
<dbReference type="Gene3D" id="3.40.50.300">
    <property type="entry name" value="P-loop containing nucleotide triphosphate hydrolases"/>
    <property type="match status" value="3"/>
</dbReference>
<dbReference type="GeneTree" id="ENSGT00900000141110"/>
<proteinExistence type="inferred from homology"/>
<evidence type="ECO:0000313" key="17">
    <source>
        <dbReference type="Ensembl" id="ENSSTUP00000024280.1"/>
    </source>
</evidence>
<dbReference type="PANTHER" id="PTHR45685">
    <property type="entry name" value="HELICASE SRCAP-RELATED"/>
    <property type="match status" value="1"/>
</dbReference>
<feature type="compositionally biased region" description="Basic and acidic residues" evidence="13">
    <location>
        <begin position="1174"/>
        <end position="1186"/>
    </location>
</feature>
<evidence type="ECO:0000256" key="5">
    <source>
        <dbReference type="ARBA" id="ARBA00022763"/>
    </source>
</evidence>
<dbReference type="GO" id="GO:0031011">
    <property type="term" value="C:Ino80 complex"/>
    <property type="evidence" value="ECO:0007669"/>
    <property type="project" value="UniProtKB-UniRule"/>
</dbReference>
<feature type="region of interest" description="Disordered" evidence="13">
    <location>
        <begin position="1152"/>
        <end position="1194"/>
    </location>
</feature>
<keyword evidence="5 11" id="KW-0227">DNA damage</keyword>
<dbReference type="SMART" id="SM00487">
    <property type="entry name" value="DEXDc"/>
    <property type="match status" value="1"/>
</dbReference>
<evidence type="ECO:0000313" key="18">
    <source>
        <dbReference type="Proteomes" id="UP000472277"/>
    </source>
</evidence>
<dbReference type="InterPro" id="IPR000330">
    <property type="entry name" value="SNF2_N"/>
</dbReference>
<reference evidence="17" key="2">
    <citation type="submission" date="2025-08" db="UniProtKB">
        <authorList>
            <consortium name="Ensembl"/>
        </authorList>
    </citation>
    <scope>IDENTIFICATION</scope>
</reference>
<dbReference type="Ensembl" id="ENSSTUT00000025471.1">
    <property type="protein sequence ID" value="ENSSTUP00000024280.1"/>
    <property type="gene ID" value="ENSSTUG00000009359.1"/>
</dbReference>
<dbReference type="InterPro" id="IPR001650">
    <property type="entry name" value="Helicase_C-like"/>
</dbReference>
<evidence type="ECO:0000256" key="12">
    <source>
        <dbReference type="SAM" id="Coils"/>
    </source>
</evidence>
<evidence type="ECO:0000256" key="8">
    <source>
        <dbReference type="ARBA" id="ARBA00023125"/>
    </source>
</evidence>
<comment type="catalytic activity">
    <reaction evidence="11">
        <text>ATP + H2O = ADP + phosphate + H(+)</text>
        <dbReference type="Rhea" id="RHEA:13065"/>
        <dbReference type="ChEBI" id="CHEBI:15377"/>
        <dbReference type="ChEBI" id="CHEBI:15378"/>
        <dbReference type="ChEBI" id="CHEBI:30616"/>
        <dbReference type="ChEBI" id="CHEBI:43474"/>
        <dbReference type="ChEBI" id="CHEBI:456216"/>
    </reaction>
</comment>
<dbReference type="GO" id="GO:0005524">
    <property type="term" value="F:ATP binding"/>
    <property type="evidence" value="ECO:0007669"/>
    <property type="project" value="UniProtKB-UniRule"/>
</dbReference>
<feature type="domain" description="DBINO" evidence="16">
    <location>
        <begin position="213"/>
        <end position="338"/>
    </location>
</feature>
<sequence>MASGAGQTEADDGAAWSSSGLAKPLHLQHLERSLRLDSFLRQTASVFNRDLSSLYNFSKLKKSRKWLKSILLSDDTSESDTEDSDFSLSREELQDMLRLHQFTREHQNKFHNDRELQQYQYYSTGLLSSQDPFYEQQRHLLGPKKKKIKEEKKFKGKLKKGKRKKKRGEGEFSGEGRPHVTKIFAKFSHDAPLPMLKKKHLTVEQLNARRRKVWLTIAKKECPKAFKQKASAKNFVLTNAKKLAHQCMREVRRAAIQAQKNCKETLPRARRLTKEMTLYWKKYEKVEKEHRKRAEKEALEQRKLDEEMREAKRQQRKLNFLITQTELYAHFMGGKGPGEEDGGEEDILNKLDDTNSHRQMTVGGGLMVNVGQEDYDSEYYKSQALRNAKEAYEIHQARTRLFDEEAKDSRCASLHQASGGSGSGFGESYSLSNPSIQAGEDIPQPTIFNGKLKGYQLKGMNWLANLYEQGINGILADEMGLGKTVQSIALLGHLAERDNIWGPFLIISPASTLNNWHQEFTRFVPKFKVLPYWGNPHDRKVIRKFWSQKTLYTQNAPFHVVITSYQLVVQDVKYFQRVKWQYMVLDEAQALKSSTSVRWKILLQFQCRNRLLLTGTPIQNTMAELWALLHFIMPTLFDSHEEFNEWFSKDIESHAENKSAIDENQLSRLHMILKPFMLRRIKKDVENELSDKIEILTYCQLTCRQRLLYRALRNKISIEDLLQSSMGSSQQAHSTTSSLMNLVMQFRKVCNHPDLFERQETRSPFHMSLRPYIMSKFLYRHGLTHTTTHTHSRNKVLQVLLSPFSPDHIHQSLFHRKGDHEGSCFSFLRFIDVSPAEMFNVMLQGTLVRWLALFLSLKAAYRLYQRRLWEEEGSGRPRSQCLSRRGLILWLDRPTAFPNTHTSTVLQVRHTHPPQVFPLPLYFRLILPSPVGMKLCQINIGTLHQNDRGMAAKQCFLYGSPDLASDWMSRANTFYPRCPGGVMALYPRHGWSYIRIPDKETLITDSGKLHTLDLLLCRLKTQGHRVLIYSQMTRMIDLLEVSNVFSVILPGLGINLTAADTVIFYDSDWNPTVDQQAMDRAHRLGQTKQVTVYRLICQLTIEERILQRAKEKSEIQRMVISGGNFKPDTLKPKEVVSLLLDDEELEKRLRVRQEEKRQQEECSKVKDRRRKREKYADKKDDEDPKDPKRRKDVNLVIPYNLSADNSNLSADGDDSFISVDMDDSAMPSPFSEISLSSELQPSSLPPDQDPDPDQDESSSDMLVIVDDPVSSAPQSRATNSPVSVSGSMSDNMNGKTMIVNQSSGNQLKNQSVSQFRQSMNTGLIDQFFKGQVMTLALSSTLSPGEYLLSSHSSSIKISDRFDTPMRPTTLHGSDEANDTTR</sequence>
<evidence type="ECO:0000256" key="2">
    <source>
        <dbReference type="ARBA" id="ARBA00007025"/>
    </source>
</evidence>
<feature type="coiled-coil region" evidence="12">
    <location>
        <begin position="294"/>
        <end position="324"/>
    </location>
</feature>
<feature type="domain" description="Helicase C-terminal" evidence="15">
    <location>
        <begin position="934"/>
        <end position="1131"/>
    </location>
</feature>
<feature type="region of interest" description="Disordered" evidence="13">
    <location>
        <begin position="1358"/>
        <end position="1381"/>
    </location>
</feature>
<dbReference type="GO" id="GO:0006281">
    <property type="term" value="P:DNA repair"/>
    <property type="evidence" value="ECO:0007669"/>
    <property type="project" value="UniProtKB-UniRule"/>
</dbReference>
<dbReference type="SUPFAM" id="SSF52540">
    <property type="entry name" value="P-loop containing nucleoside triphosphate hydrolases"/>
    <property type="match status" value="2"/>
</dbReference>
<dbReference type="Pfam" id="PF00271">
    <property type="entry name" value="Helicase_C"/>
    <property type="match status" value="1"/>
</dbReference>
<dbReference type="InterPro" id="IPR049730">
    <property type="entry name" value="SNF2/RAD54-like_C"/>
</dbReference>
<dbReference type="InterPro" id="IPR020838">
    <property type="entry name" value="DBINO"/>
</dbReference>
<evidence type="ECO:0000259" key="14">
    <source>
        <dbReference type="PROSITE" id="PS51192"/>
    </source>
</evidence>
<keyword evidence="7 11" id="KW-0067">ATP-binding</keyword>
<reference evidence="17" key="1">
    <citation type="submission" date="2021-04" db="EMBL/GenBank/DDBJ databases">
        <authorList>
            <consortium name="Wellcome Sanger Institute Data Sharing"/>
        </authorList>
    </citation>
    <scope>NUCLEOTIDE SEQUENCE [LARGE SCALE GENOMIC DNA]</scope>
</reference>
<evidence type="ECO:0000256" key="4">
    <source>
        <dbReference type="ARBA" id="ARBA00022741"/>
    </source>
</evidence>
<dbReference type="GO" id="GO:0003677">
    <property type="term" value="F:DNA binding"/>
    <property type="evidence" value="ECO:0007669"/>
    <property type="project" value="UniProtKB-UniRule"/>
</dbReference>
<dbReference type="GO" id="GO:0042393">
    <property type="term" value="F:histone binding"/>
    <property type="evidence" value="ECO:0007669"/>
    <property type="project" value="TreeGrafter"/>
</dbReference>
<evidence type="ECO:0000259" key="15">
    <source>
        <dbReference type="PROSITE" id="PS51194"/>
    </source>
</evidence>
<organism evidence="17 18">
    <name type="scientific">Salmo trutta</name>
    <name type="common">Brown trout</name>
    <dbReference type="NCBI Taxonomy" id="8032"/>
    <lineage>
        <taxon>Eukaryota</taxon>
        <taxon>Metazoa</taxon>
        <taxon>Chordata</taxon>
        <taxon>Craniata</taxon>
        <taxon>Vertebrata</taxon>
        <taxon>Euteleostomi</taxon>
        <taxon>Actinopterygii</taxon>
        <taxon>Neopterygii</taxon>
        <taxon>Teleostei</taxon>
        <taxon>Protacanthopterygii</taxon>
        <taxon>Salmoniformes</taxon>
        <taxon>Salmonidae</taxon>
        <taxon>Salmoninae</taxon>
        <taxon>Salmo</taxon>
    </lineage>
</organism>
<dbReference type="FunFam" id="3.40.50.10810:FF:000006">
    <property type="entry name" value="Putative DNA helicase INO80"/>
    <property type="match status" value="1"/>
</dbReference>
<comment type="function">
    <text evidence="11">ATPase component of the INO80 complex which remodels chromatin by shifting nucleosomes and is involved in DNA repair.</text>
</comment>
<evidence type="ECO:0000256" key="11">
    <source>
        <dbReference type="RuleBase" id="RU368001"/>
    </source>
</evidence>
<dbReference type="InterPro" id="IPR014001">
    <property type="entry name" value="Helicase_ATP-bd"/>
</dbReference>
<keyword evidence="6 11" id="KW-0378">Hydrolase</keyword>
<comment type="subunit">
    <text evidence="11">Component of the INO80 chromatin-remodeling complex.</text>
</comment>
<dbReference type="PANTHER" id="PTHR45685:SF2">
    <property type="entry name" value="CHROMATIN-REMODELING ATPASE INO80"/>
    <property type="match status" value="1"/>
</dbReference>
<feature type="compositionally biased region" description="Basic and acidic residues" evidence="13">
    <location>
        <begin position="1152"/>
        <end position="1165"/>
    </location>
</feature>
<feature type="compositionally biased region" description="Low complexity" evidence="13">
    <location>
        <begin position="1231"/>
        <end position="1246"/>
    </location>
</feature>
<comment type="domain">
    <text evidence="11">The DBINO region is involved in binding to DNA.</text>
</comment>
<evidence type="ECO:0000256" key="10">
    <source>
        <dbReference type="ARBA" id="ARBA00023242"/>
    </source>
</evidence>
<dbReference type="CDD" id="cd18793">
    <property type="entry name" value="SF2_C_SNF"/>
    <property type="match status" value="1"/>
</dbReference>
<dbReference type="GO" id="GO:0016887">
    <property type="term" value="F:ATP hydrolysis activity"/>
    <property type="evidence" value="ECO:0007669"/>
    <property type="project" value="TreeGrafter"/>
</dbReference>
<gene>
    <name evidence="17" type="primary">INO80</name>
    <name evidence="17" type="synonym">ino80</name>
</gene>
<evidence type="ECO:0000259" key="16">
    <source>
        <dbReference type="PROSITE" id="PS51413"/>
    </source>
</evidence>
<dbReference type="InterPro" id="IPR027417">
    <property type="entry name" value="P-loop_NTPase"/>
</dbReference>
<dbReference type="Pfam" id="PF00176">
    <property type="entry name" value="SNF2-rel_dom"/>
    <property type="match status" value="1"/>
</dbReference>
<feature type="region of interest" description="Disordered" evidence="13">
    <location>
        <begin position="1219"/>
        <end position="1292"/>
    </location>
</feature>
<evidence type="ECO:0000256" key="7">
    <source>
        <dbReference type="ARBA" id="ARBA00022840"/>
    </source>
</evidence>
<feature type="compositionally biased region" description="Acidic residues" evidence="13">
    <location>
        <begin position="1248"/>
        <end position="1258"/>
    </location>
</feature>
<dbReference type="CDD" id="cd18002">
    <property type="entry name" value="DEXQc_INO80"/>
    <property type="match status" value="1"/>
</dbReference>
<dbReference type="InterPro" id="IPR031047">
    <property type="entry name" value="DEXQc_INO80"/>
</dbReference>
<feature type="compositionally biased region" description="Basic and acidic residues" evidence="13">
    <location>
        <begin position="1372"/>
        <end position="1381"/>
    </location>
</feature>
<keyword evidence="12" id="KW-0175">Coiled coil</keyword>
<reference evidence="17" key="3">
    <citation type="submission" date="2025-09" db="UniProtKB">
        <authorList>
            <consortium name="Ensembl"/>
        </authorList>
    </citation>
    <scope>IDENTIFICATION</scope>
</reference>
<accession>A0A673XJ58</accession>
<keyword evidence="8 11" id="KW-0238">DNA-binding</keyword>
<evidence type="ECO:0000256" key="13">
    <source>
        <dbReference type="SAM" id="MobiDB-lite"/>
    </source>
</evidence>
<evidence type="ECO:0000256" key="3">
    <source>
        <dbReference type="ARBA" id="ARBA00019805"/>
    </source>
</evidence>
<evidence type="ECO:0000256" key="9">
    <source>
        <dbReference type="ARBA" id="ARBA00023204"/>
    </source>
</evidence>